<dbReference type="PROSITE" id="PS51257">
    <property type="entry name" value="PROKAR_LIPOPROTEIN"/>
    <property type="match status" value="1"/>
</dbReference>
<dbReference type="Proteomes" id="UP000315825">
    <property type="component" value="Unassembled WGS sequence"/>
</dbReference>
<reference evidence="1 2" key="1">
    <citation type="submission" date="2019-02" db="EMBL/GenBank/DDBJ databases">
        <title>Prokaryotic population dynamics and viral predation in marine succession experiment using metagenomics: the confinement effect.</title>
        <authorList>
            <person name="Haro-Moreno J.M."/>
            <person name="Rodriguez-Valera F."/>
            <person name="Lopez-Perez M."/>
        </authorList>
    </citation>
    <scope>NUCLEOTIDE SEQUENCE [LARGE SCALE GENOMIC DNA]</scope>
    <source>
        <strain evidence="1">MED-G159</strain>
    </source>
</reference>
<dbReference type="EMBL" id="SHBE01000001">
    <property type="protein sequence ID" value="RZO27163.1"/>
    <property type="molecule type" value="Genomic_DNA"/>
</dbReference>
<dbReference type="AlphaFoldDB" id="A0A520N164"/>
<evidence type="ECO:0000313" key="2">
    <source>
        <dbReference type="Proteomes" id="UP000315825"/>
    </source>
</evidence>
<name>A0A520N164_9GAMM</name>
<organism evidence="1 2">
    <name type="scientific">SAR86 cluster bacterium</name>
    <dbReference type="NCBI Taxonomy" id="2030880"/>
    <lineage>
        <taxon>Bacteria</taxon>
        <taxon>Pseudomonadati</taxon>
        <taxon>Pseudomonadota</taxon>
        <taxon>Gammaproteobacteria</taxon>
        <taxon>SAR86 cluster</taxon>
    </lineage>
</organism>
<sequence>MKKLLITVGLTLLIAGCNFESNEAEVAEQVEQKQPFSEYLTCTPGINFTNDSVRSMITEWNALELDESLYFAAGHAPLSETSLGGSGKVYWQLFWESKEDANEAWAEGPSEEFLAWGEKFQDVLVCDGDGRRGYDVYWGRENDKSGDWEDESQWVTYAHYCKYTSLGDIEALGSSMVEFNEYLDNVESGDDGPFTFGVFLHNSDNKEPYINYDFFWMNYYQNHDDAMASYERYEQTGSEMQATFDEFSVCEGPFPSNSFRFLSVN</sequence>
<gene>
    <name evidence="1" type="ORF">EVA92_00020</name>
</gene>
<accession>A0A520N164</accession>
<proteinExistence type="predicted"/>
<evidence type="ECO:0008006" key="3">
    <source>
        <dbReference type="Google" id="ProtNLM"/>
    </source>
</evidence>
<comment type="caution">
    <text evidence="1">The sequence shown here is derived from an EMBL/GenBank/DDBJ whole genome shotgun (WGS) entry which is preliminary data.</text>
</comment>
<protein>
    <recommendedName>
        <fullName evidence="3">Lipoprotein</fullName>
    </recommendedName>
</protein>
<evidence type="ECO:0000313" key="1">
    <source>
        <dbReference type="EMBL" id="RZO27163.1"/>
    </source>
</evidence>